<evidence type="ECO:0000313" key="2">
    <source>
        <dbReference type="EnsemblMetazoa" id="GAUT022723-PA"/>
    </source>
</evidence>
<dbReference type="AlphaFoldDB" id="A0A1A9V1E9"/>
<dbReference type="VEuPathDB" id="VectorBase:GAUT022723"/>
<name>A0A1A9V1E9_GLOAU</name>
<keyword evidence="3" id="KW-1185">Reference proteome</keyword>
<evidence type="ECO:0000313" key="3">
    <source>
        <dbReference type="Proteomes" id="UP000078200"/>
    </source>
</evidence>
<organism evidence="2 3">
    <name type="scientific">Glossina austeni</name>
    <name type="common">Savannah tsetse fly</name>
    <dbReference type="NCBI Taxonomy" id="7395"/>
    <lineage>
        <taxon>Eukaryota</taxon>
        <taxon>Metazoa</taxon>
        <taxon>Ecdysozoa</taxon>
        <taxon>Arthropoda</taxon>
        <taxon>Hexapoda</taxon>
        <taxon>Insecta</taxon>
        <taxon>Pterygota</taxon>
        <taxon>Neoptera</taxon>
        <taxon>Endopterygota</taxon>
        <taxon>Diptera</taxon>
        <taxon>Brachycera</taxon>
        <taxon>Muscomorpha</taxon>
        <taxon>Hippoboscoidea</taxon>
        <taxon>Glossinidae</taxon>
        <taxon>Glossina</taxon>
    </lineage>
</organism>
<dbReference type="STRING" id="7395.A0A1A9V1E9"/>
<protein>
    <submittedName>
        <fullName evidence="2">Uncharacterized protein</fullName>
    </submittedName>
</protein>
<sequence length="167" mass="19637">MLHSYYMLAYMDNILKLNAGQGLSLSRHEFFTTLNAFVLRFELDTVRSYKLNHIASTFLVSVSSQSSIIYLQLKRRHKFFANGTFVSQSHAQDLKLKFKKEEIINGTLINKAMLDPKQFNIEELKWQLEAEEEERKKLRSMSKAYIEKKIKEPKKKKAHTKALPFVY</sequence>
<reference evidence="2" key="1">
    <citation type="submission" date="2020-05" db="UniProtKB">
        <authorList>
            <consortium name="EnsemblMetazoa"/>
        </authorList>
    </citation>
    <scope>IDENTIFICATION</scope>
    <source>
        <strain evidence="2">TTRI</strain>
    </source>
</reference>
<dbReference type="EnsemblMetazoa" id="GAUT022723-RA">
    <property type="protein sequence ID" value="GAUT022723-PA"/>
    <property type="gene ID" value="GAUT022723"/>
</dbReference>
<feature type="coiled-coil region" evidence="1">
    <location>
        <begin position="121"/>
        <end position="148"/>
    </location>
</feature>
<accession>A0A1A9V1E9</accession>
<keyword evidence="1" id="KW-0175">Coiled coil</keyword>
<evidence type="ECO:0000256" key="1">
    <source>
        <dbReference type="SAM" id="Coils"/>
    </source>
</evidence>
<dbReference type="Proteomes" id="UP000078200">
    <property type="component" value="Unassembled WGS sequence"/>
</dbReference>
<proteinExistence type="predicted"/>